<keyword evidence="1" id="KW-1133">Transmembrane helix</keyword>
<sequence>MGMQDQRLVLPSFNILILLSSSILVHIYRLFKHILFYSSVSCCNLRFLLINKNIYIHGIYQYIWFSLY</sequence>
<gene>
    <name evidence="2" type="ORF">TCM_000796</name>
</gene>
<dbReference type="HOGENOM" id="CLU_2799082_0_0_1"/>
<evidence type="ECO:0000313" key="3">
    <source>
        <dbReference type="Proteomes" id="UP000026915"/>
    </source>
</evidence>
<protein>
    <submittedName>
        <fullName evidence="2">Uncharacterized protein</fullName>
    </submittedName>
</protein>
<keyword evidence="3" id="KW-1185">Reference proteome</keyword>
<dbReference type="AlphaFoldDB" id="A0A061DH08"/>
<evidence type="ECO:0000256" key="1">
    <source>
        <dbReference type="SAM" id="Phobius"/>
    </source>
</evidence>
<accession>A0A061DH08</accession>
<evidence type="ECO:0000313" key="2">
    <source>
        <dbReference type="EMBL" id="EOX91684.1"/>
    </source>
</evidence>
<keyword evidence="1" id="KW-0812">Transmembrane</keyword>
<keyword evidence="1" id="KW-0472">Membrane</keyword>
<name>A0A061DH08_THECC</name>
<feature type="transmembrane region" description="Helical" evidence="1">
    <location>
        <begin position="12"/>
        <end position="31"/>
    </location>
</feature>
<reference evidence="2 3" key="1">
    <citation type="journal article" date="2013" name="Genome Biol.">
        <title>The genome sequence of the most widely cultivated cacao type and its use to identify candidate genes regulating pod color.</title>
        <authorList>
            <person name="Motamayor J.C."/>
            <person name="Mockaitis K."/>
            <person name="Schmutz J."/>
            <person name="Haiminen N."/>
            <person name="Iii D.L."/>
            <person name="Cornejo O."/>
            <person name="Findley S.D."/>
            <person name="Zheng P."/>
            <person name="Utro F."/>
            <person name="Royaert S."/>
            <person name="Saski C."/>
            <person name="Jenkins J."/>
            <person name="Podicheti R."/>
            <person name="Zhao M."/>
            <person name="Scheffler B.E."/>
            <person name="Stack J.C."/>
            <person name="Feltus F.A."/>
            <person name="Mustiga G.M."/>
            <person name="Amores F."/>
            <person name="Phillips W."/>
            <person name="Marelli J.P."/>
            <person name="May G.D."/>
            <person name="Shapiro H."/>
            <person name="Ma J."/>
            <person name="Bustamante C.D."/>
            <person name="Schnell R.J."/>
            <person name="Main D."/>
            <person name="Gilbert D."/>
            <person name="Parida L."/>
            <person name="Kuhn D.N."/>
        </authorList>
    </citation>
    <scope>NUCLEOTIDE SEQUENCE [LARGE SCALE GENOMIC DNA]</scope>
    <source>
        <strain evidence="3">cv. Matina 1-6</strain>
    </source>
</reference>
<dbReference type="Proteomes" id="UP000026915">
    <property type="component" value="Chromosome 1"/>
</dbReference>
<proteinExistence type="predicted"/>
<dbReference type="EMBL" id="CM001879">
    <property type="protein sequence ID" value="EOX91684.1"/>
    <property type="molecule type" value="Genomic_DNA"/>
</dbReference>
<dbReference type="InParanoid" id="A0A061DH08"/>
<dbReference type="Gramene" id="EOX91684">
    <property type="protein sequence ID" value="EOX91684"/>
    <property type="gene ID" value="TCM_000796"/>
</dbReference>
<organism evidence="2 3">
    <name type="scientific">Theobroma cacao</name>
    <name type="common">Cacao</name>
    <name type="synonym">Cocoa</name>
    <dbReference type="NCBI Taxonomy" id="3641"/>
    <lineage>
        <taxon>Eukaryota</taxon>
        <taxon>Viridiplantae</taxon>
        <taxon>Streptophyta</taxon>
        <taxon>Embryophyta</taxon>
        <taxon>Tracheophyta</taxon>
        <taxon>Spermatophyta</taxon>
        <taxon>Magnoliopsida</taxon>
        <taxon>eudicotyledons</taxon>
        <taxon>Gunneridae</taxon>
        <taxon>Pentapetalae</taxon>
        <taxon>rosids</taxon>
        <taxon>malvids</taxon>
        <taxon>Malvales</taxon>
        <taxon>Malvaceae</taxon>
        <taxon>Byttnerioideae</taxon>
        <taxon>Theobroma</taxon>
    </lineage>
</organism>